<evidence type="ECO:0000313" key="5">
    <source>
        <dbReference type="Proteomes" id="UP001173801"/>
    </source>
</evidence>
<accession>A0ABT7HS66</accession>
<evidence type="ECO:0000256" key="1">
    <source>
        <dbReference type="ARBA" id="ARBA00022801"/>
    </source>
</evidence>
<dbReference type="PANTHER" id="PTHR47320:SF1">
    <property type="entry name" value="BIFUNCTIONAL URIDYLYLTRANSFERASE_URIDYLYL-REMOVING ENZYME"/>
    <property type="match status" value="1"/>
</dbReference>
<sequence>MDKFYKFFKKNQSRNFVNFLIKERDEFFKNAFLTAFESFFGDFAPDLNKLPISIIASGRYAQNLISTNSTLEILIIYKEIKGYNLKPFLKDLEQKFLEFNGDLKVKSVEISQIFSHFSSDFKLKSSVSIVRYICGSKVLYRTSKDEFLRLKELEKTQFLTQHLKIFYPFNNVPYLEQEPDLNKSYGGVDEIFALNCILSTISGENQARLSIQNLLNEKEISQFNLSLDFLLSLKSVVNLVNNESVFSEKNIDEMTDLMQTKSKKAQDTNVRISQKILASMRNLGLFARFLVACLLRPAKSDFSFLARKTARKNGFYIIDATIYTPLHKKLMSLSELLVELNALNDISYKFDISTIFYFKRTNTDGFDASKSADEIKKLLARNNAYTTLEALLDAEILGIIIKPMENILKLAKYDGYHKFSVDEHSVLSVYYLENIKDKFIKSLYSQLCVEGKAMLKLATLMHDVGKGVEGDHSVVGANIFRAYANRLEFSSNAVNIGVLLVRYHILMSDVANQEDIYSERTIFSFISKLGDKKVLELLYIMTYCVINATSDGLYTAYTARLLRKLFDISYESFSDQTLLDEATRRSKKEHSIKRHDDFERLDENIKDKIFKISSNLLFAKHAVSDIIAITKQAYECKNLELNIQNTQALSVKIISAHEINLPALLAVLAGFDLAYMEIYELFDEKFFIRLEFNKNAKTNEILSLKAKAINALNSDEKAQILKPIISKDEVSFDLNHSDEYARLNINAKDQRGLMAYVMSVFKSANFKIVSAKVQTIKNRTRNLFLISKNDELCYNHAQILNQIISE</sequence>
<reference evidence="4" key="2">
    <citation type="journal article" date="2023" name="Microorganisms">
        <title>Isolation and Genomic Characteristics of Cat-Borne Campylobacter felis sp. nov. and Sheep-Borne Campylobacter ovis sp. nov.</title>
        <authorList>
            <person name="Wang H."/>
            <person name="Li Y."/>
            <person name="Gu Y."/>
            <person name="Zhou G."/>
            <person name="Chen X."/>
            <person name="Zhang X."/>
            <person name="Shao Z."/>
            <person name="Zhang J."/>
            <person name="Zhang M."/>
        </authorList>
    </citation>
    <scope>NUCLEOTIDE SEQUENCE</scope>
    <source>
        <strain evidence="4">PS10</strain>
    </source>
</reference>
<dbReference type="InterPro" id="IPR010043">
    <property type="entry name" value="UTase/UR"/>
</dbReference>
<reference evidence="4" key="1">
    <citation type="submission" date="2022-08" db="EMBL/GenBank/DDBJ databases">
        <authorList>
            <person name="Wang H."/>
        </authorList>
    </citation>
    <scope>NUCLEOTIDE SEQUENCE</scope>
    <source>
        <strain evidence="4">PS10</strain>
    </source>
</reference>
<name>A0ABT7HS66_9BACT</name>
<protein>
    <submittedName>
        <fullName evidence="4">HD domain-containing protein</fullName>
    </submittedName>
</protein>
<dbReference type="InterPro" id="IPR006674">
    <property type="entry name" value="HD_domain"/>
</dbReference>
<proteinExistence type="predicted"/>
<dbReference type="PROSITE" id="PS51671">
    <property type="entry name" value="ACT"/>
    <property type="match status" value="1"/>
</dbReference>
<gene>
    <name evidence="4" type="ORF">NYG85_07760</name>
</gene>
<dbReference type="SUPFAM" id="SSF81891">
    <property type="entry name" value="Poly A polymerase C-terminal region-like"/>
    <property type="match status" value="1"/>
</dbReference>
<dbReference type="InterPro" id="IPR002912">
    <property type="entry name" value="ACT_dom"/>
</dbReference>
<dbReference type="PROSITE" id="PS51831">
    <property type="entry name" value="HD"/>
    <property type="match status" value="1"/>
</dbReference>
<keyword evidence="5" id="KW-1185">Reference proteome</keyword>
<dbReference type="CDD" id="cd04873">
    <property type="entry name" value="ACT_UUR-ACR-like"/>
    <property type="match status" value="1"/>
</dbReference>
<dbReference type="Proteomes" id="UP001173801">
    <property type="component" value="Unassembled WGS sequence"/>
</dbReference>
<evidence type="ECO:0000313" key="4">
    <source>
        <dbReference type="EMBL" id="MDL0089258.1"/>
    </source>
</evidence>
<dbReference type="InterPro" id="IPR045865">
    <property type="entry name" value="ACT-like_dom_sf"/>
</dbReference>
<keyword evidence="1" id="KW-0378">Hydrolase</keyword>
<comment type="caution">
    <text evidence="4">The sequence shown here is derived from an EMBL/GenBank/DDBJ whole genome shotgun (WGS) entry which is preliminary data.</text>
</comment>
<dbReference type="PANTHER" id="PTHR47320">
    <property type="entry name" value="BIFUNCTIONAL URIDYLYLTRANSFERASE/URIDYLYL-REMOVING ENZYME"/>
    <property type="match status" value="1"/>
</dbReference>
<dbReference type="RefSeq" id="WP_284937910.1">
    <property type="nucleotide sequence ID" value="NZ_JANURM010000009.1"/>
</dbReference>
<dbReference type="SUPFAM" id="SSF55021">
    <property type="entry name" value="ACT-like"/>
    <property type="match status" value="1"/>
</dbReference>
<dbReference type="EMBL" id="JANURM010000009">
    <property type="protein sequence ID" value="MDL0089258.1"/>
    <property type="molecule type" value="Genomic_DNA"/>
</dbReference>
<feature type="domain" description="ACT" evidence="2">
    <location>
        <begin position="742"/>
        <end position="806"/>
    </location>
</feature>
<dbReference type="Pfam" id="PF01966">
    <property type="entry name" value="HD"/>
    <property type="match status" value="1"/>
</dbReference>
<feature type="domain" description="HD" evidence="3">
    <location>
        <begin position="421"/>
        <end position="544"/>
    </location>
</feature>
<evidence type="ECO:0000259" key="2">
    <source>
        <dbReference type="PROSITE" id="PS51671"/>
    </source>
</evidence>
<organism evidence="4 5">
    <name type="scientific">Campylobacter gastrosuis</name>
    <dbReference type="NCBI Taxonomy" id="2974576"/>
    <lineage>
        <taxon>Bacteria</taxon>
        <taxon>Pseudomonadati</taxon>
        <taxon>Campylobacterota</taxon>
        <taxon>Epsilonproteobacteria</taxon>
        <taxon>Campylobacterales</taxon>
        <taxon>Campylobacteraceae</taxon>
        <taxon>Campylobacter</taxon>
    </lineage>
</organism>
<dbReference type="Gene3D" id="1.10.3090.10">
    <property type="entry name" value="cca-adding enzyme, domain 2"/>
    <property type="match status" value="1"/>
</dbReference>
<evidence type="ECO:0000259" key="3">
    <source>
        <dbReference type="PROSITE" id="PS51831"/>
    </source>
</evidence>